<organism evidence="1 2">
    <name type="scientific">Maribacter arenosus</name>
    <dbReference type="NCBI Taxonomy" id="1854708"/>
    <lineage>
        <taxon>Bacteria</taxon>
        <taxon>Pseudomonadati</taxon>
        <taxon>Bacteroidota</taxon>
        <taxon>Flavobacteriia</taxon>
        <taxon>Flavobacteriales</taxon>
        <taxon>Flavobacteriaceae</taxon>
        <taxon>Maribacter</taxon>
    </lineage>
</organism>
<evidence type="ECO:0000313" key="2">
    <source>
        <dbReference type="Proteomes" id="UP000598350"/>
    </source>
</evidence>
<reference evidence="1 2" key="1">
    <citation type="submission" date="2020-05" db="EMBL/GenBank/DDBJ databases">
        <title>The draft genome sequence of Maribacter arenosus CAU 1321.</title>
        <authorList>
            <person name="Mu L."/>
        </authorList>
    </citation>
    <scope>NUCLEOTIDE SEQUENCE [LARGE SCALE GENOMIC DNA]</scope>
    <source>
        <strain evidence="1 2">CAU 1321</strain>
    </source>
</reference>
<name>A0ABR7VB72_9FLAO</name>
<dbReference type="Proteomes" id="UP000598350">
    <property type="component" value="Unassembled WGS sequence"/>
</dbReference>
<keyword evidence="2" id="KW-1185">Reference proteome</keyword>
<protein>
    <recommendedName>
        <fullName evidence="3">Lipocalin-like domain-containing protein</fullName>
    </recommendedName>
</protein>
<dbReference type="EMBL" id="JABTCG010000003">
    <property type="protein sequence ID" value="MBD0850925.1"/>
    <property type="molecule type" value="Genomic_DNA"/>
</dbReference>
<proteinExistence type="predicted"/>
<sequence length="162" mass="18301">MLWAGHAFGQEEKCACCTEDHKAFDFWVGSWLVSNADGTLAGRNTIVKSENNCVIQENWTSTQAGFTGISTNFYNQITKQWEQLWIDSTGGHLKLSGNRIGNQMILASEEFENKMGVLNRNRITWTMNEDGTVRQLWEILEGEKVVGVAFDGLYERVEGTKD</sequence>
<gene>
    <name evidence="1" type="ORF">HPE63_09620</name>
</gene>
<evidence type="ECO:0000313" key="1">
    <source>
        <dbReference type="EMBL" id="MBD0850925.1"/>
    </source>
</evidence>
<evidence type="ECO:0008006" key="3">
    <source>
        <dbReference type="Google" id="ProtNLM"/>
    </source>
</evidence>
<comment type="caution">
    <text evidence="1">The sequence shown here is derived from an EMBL/GenBank/DDBJ whole genome shotgun (WGS) entry which is preliminary data.</text>
</comment>
<accession>A0ABR7VB72</accession>